<dbReference type="AlphaFoldDB" id="A0A2P8GZ48"/>
<organism evidence="2 3">
    <name type="scientific">Labedella gwakjiensis</name>
    <dbReference type="NCBI Taxonomy" id="390269"/>
    <lineage>
        <taxon>Bacteria</taxon>
        <taxon>Bacillati</taxon>
        <taxon>Actinomycetota</taxon>
        <taxon>Actinomycetes</taxon>
        <taxon>Micrococcales</taxon>
        <taxon>Microbacteriaceae</taxon>
        <taxon>Labedella</taxon>
    </lineage>
</organism>
<sequence>MQLKIPSWLTGSTASSVANYIDDREVTARFIASPLAWRVRSVEEVVIDSATSCSRKRSLQVAPLRDFLQAPVGATHALVALNVAAMPRGPLLDFDVSGPDGDGWLLPRSEIASRQTLYLVNLADEAGVQVSKQARMVLERILGFVGEWFSTHKRGTVDEFVNAGLGRTLSEETRLRWDATEGKCREILRRRLDKFQRYSAAESPQLVMPGLLIDGDIADEQEATRSLAEYQSLLQRMDSLSDPDNPNVADDFLISLADYANYYDLIVALKVPLDEPFLVKITERRDIGRGIGIGPGTQELVVADARTNHVTFKVEDPNVRISSFSAYSSSNDDFAYGLFQSRQDAQNRAFYAHNPDRDYRIVLRFRLALLRRLQLVPYSVAALLGLLTLALWLDTPETLEGFALVVGPSALAASVLLAREPSTLGSRLRTASTTVVTLSLLALLGSATYLYGFGLFVSSTK</sequence>
<feature type="transmembrane region" description="Helical" evidence="1">
    <location>
        <begin position="375"/>
        <end position="393"/>
    </location>
</feature>
<reference evidence="2 3" key="1">
    <citation type="submission" date="2018-03" db="EMBL/GenBank/DDBJ databases">
        <title>Genomic Encyclopedia of Archaeal and Bacterial Type Strains, Phase II (KMG-II): from individual species to whole genera.</title>
        <authorList>
            <person name="Goeker M."/>
        </authorList>
    </citation>
    <scope>NUCLEOTIDE SEQUENCE [LARGE SCALE GENOMIC DNA]</scope>
    <source>
        <strain evidence="2 3">DSM 21548</strain>
    </source>
</reference>
<feature type="transmembrane region" description="Helical" evidence="1">
    <location>
        <begin position="399"/>
        <end position="418"/>
    </location>
</feature>
<keyword evidence="1" id="KW-0812">Transmembrane</keyword>
<evidence type="ECO:0000313" key="2">
    <source>
        <dbReference type="EMBL" id="PSL39242.1"/>
    </source>
</evidence>
<keyword evidence="1" id="KW-1133">Transmembrane helix</keyword>
<name>A0A2P8GZ48_9MICO</name>
<accession>A0A2P8GZ48</accession>
<evidence type="ECO:0000256" key="1">
    <source>
        <dbReference type="SAM" id="Phobius"/>
    </source>
</evidence>
<protein>
    <submittedName>
        <fullName evidence="2">Uncharacterized protein</fullName>
    </submittedName>
</protein>
<dbReference type="Proteomes" id="UP000241203">
    <property type="component" value="Unassembled WGS sequence"/>
</dbReference>
<comment type="caution">
    <text evidence="2">The sequence shown here is derived from an EMBL/GenBank/DDBJ whole genome shotgun (WGS) entry which is preliminary data.</text>
</comment>
<keyword evidence="1" id="KW-0472">Membrane</keyword>
<proteinExistence type="predicted"/>
<dbReference type="EMBL" id="PYAU01000001">
    <property type="protein sequence ID" value="PSL39242.1"/>
    <property type="molecule type" value="Genomic_DNA"/>
</dbReference>
<evidence type="ECO:0000313" key="3">
    <source>
        <dbReference type="Proteomes" id="UP000241203"/>
    </source>
</evidence>
<gene>
    <name evidence="2" type="ORF">CLV49_2876</name>
</gene>
<feature type="transmembrane region" description="Helical" evidence="1">
    <location>
        <begin position="430"/>
        <end position="451"/>
    </location>
</feature>